<reference evidence="2" key="1">
    <citation type="submission" date="2023-05" db="EMBL/GenBank/DDBJ databases">
        <title>[olsenella] sp. nov., isolated from a pig farm feces dump.</title>
        <authorList>
            <person name="Chang Y.-H."/>
        </authorList>
    </citation>
    <scope>NUCLEOTIDE SEQUENCE</scope>
    <source>
        <strain evidence="2">YH-ols2217</strain>
    </source>
</reference>
<dbReference type="SUPFAM" id="SSF81593">
    <property type="entry name" value="Nucleotidyltransferase substrate binding subunit/domain"/>
    <property type="match status" value="1"/>
</dbReference>
<protein>
    <submittedName>
        <fullName evidence="2">HEPN domain-containing protein</fullName>
    </submittedName>
</protein>
<dbReference type="EMBL" id="JASJEX010000002">
    <property type="protein sequence ID" value="MDJ1129236.1"/>
    <property type="molecule type" value="Genomic_DNA"/>
</dbReference>
<keyword evidence="3" id="KW-1185">Reference proteome</keyword>
<feature type="domain" description="HEPN" evidence="1">
    <location>
        <begin position="15"/>
        <end position="122"/>
    </location>
</feature>
<dbReference type="PROSITE" id="PS50910">
    <property type="entry name" value="HEPN"/>
    <property type="match status" value="1"/>
</dbReference>
<dbReference type="Pfam" id="PF05168">
    <property type="entry name" value="HEPN"/>
    <property type="match status" value="1"/>
</dbReference>
<evidence type="ECO:0000313" key="2">
    <source>
        <dbReference type="EMBL" id="MDJ1129236.1"/>
    </source>
</evidence>
<dbReference type="Proteomes" id="UP001431693">
    <property type="component" value="Unassembled WGS sequence"/>
</dbReference>
<dbReference type="SMART" id="SM00748">
    <property type="entry name" value="HEPN"/>
    <property type="match status" value="1"/>
</dbReference>
<proteinExistence type="predicted"/>
<gene>
    <name evidence="2" type="ORF">QJ043_03965</name>
</gene>
<dbReference type="RefSeq" id="WP_283713952.1">
    <property type="nucleotide sequence ID" value="NZ_JASJEW010000008.1"/>
</dbReference>
<evidence type="ECO:0000259" key="1">
    <source>
        <dbReference type="PROSITE" id="PS50910"/>
    </source>
</evidence>
<dbReference type="Gene3D" id="1.20.120.330">
    <property type="entry name" value="Nucleotidyltransferases domain 2"/>
    <property type="match status" value="1"/>
</dbReference>
<name>A0ABT6ZKQ4_9ACTN</name>
<dbReference type="InterPro" id="IPR007842">
    <property type="entry name" value="HEPN_dom"/>
</dbReference>
<accession>A0ABT6ZKQ4</accession>
<sequence>MGEEMSEARALIEQAQKDARALKDLNNIDREYYASHICFFAQQAAEKSIKSALAYRGLTYPARHNIDLLLGVCKREGLFEPSDDVFRAGGRLTRYEAEARYDTAHDLTVGDIALAVDYANQIADVLIAAGYEGVRIELGTNAAEGPKVIEESE</sequence>
<comment type="caution">
    <text evidence="2">The sequence shown here is derived from an EMBL/GenBank/DDBJ whole genome shotgun (WGS) entry which is preliminary data.</text>
</comment>
<evidence type="ECO:0000313" key="3">
    <source>
        <dbReference type="Proteomes" id="UP001431693"/>
    </source>
</evidence>
<organism evidence="2 3">
    <name type="scientific">Kribbibacterium absianum</name>
    <dbReference type="NCBI Taxonomy" id="3044210"/>
    <lineage>
        <taxon>Bacteria</taxon>
        <taxon>Bacillati</taxon>
        <taxon>Actinomycetota</taxon>
        <taxon>Coriobacteriia</taxon>
        <taxon>Coriobacteriales</taxon>
        <taxon>Kribbibacteriaceae</taxon>
        <taxon>Kribbibacterium</taxon>
    </lineage>
</organism>